<dbReference type="EMBL" id="LLXH01010086">
    <property type="protein sequence ID" value="PKC50410.1"/>
    <property type="molecule type" value="Genomic_DNA"/>
</dbReference>
<dbReference type="InterPro" id="IPR000644">
    <property type="entry name" value="CBS_dom"/>
</dbReference>
<dbReference type="AlphaFoldDB" id="A0A2N0QH74"/>
<evidence type="ECO:0000256" key="4">
    <source>
        <dbReference type="ARBA" id="ARBA00022737"/>
    </source>
</evidence>
<dbReference type="CDD" id="cd04590">
    <property type="entry name" value="CBS_pair_CorC_HlyC_assoc"/>
    <property type="match status" value="1"/>
</dbReference>
<keyword evidence="5 8" id="KW-1133">Transmembrane helix</keyword>
<dbReference type="VEuPathDB" id="FungiDB:RhiirA1_486437"/>
<dbReference type="InterPro" id="IPR046342">
    <property type="entry name" value="CBS_dom_sf"/>
</dbReference>
<evidence type="ECO:0000256" key="5">
    <source>
        <dbReference type="ARBA" id="ARBA00022989"/>
    </source>
</evidence>
<evidence type="ECO:0000256" key="3">
    <source>
        <dbReference type="ARBA" id="ARBA00022692"/>
    </source>
</evidence>
<feature type="domain" description="CBS" evidence="9">
    <location>
        <begin position="52"/>
        <end position="108"/>
    </location>
</feature>
<dbReference type="PROSITE" id="PS51371">
    <property type="entry name" value="CBS"/>
    <property type="match status" value="1"/>
</dbReference>
<feature type="domain" description="CNNM transmembrane" evidence="10">
    <location>
        <begin position="1"/>
        <end position="33"/>
    </location>
</feature>
<dbReference type="InterPro" id="IPR051676">
    <property type="entry name" value="UPF0053_domain"/>
</dbReference>
<dbReference type="PANTHER" id="PTHR43099">
    <property type="entry name" value="UPF0053 PROTEIN YRKA"/>
    <property type="match status" value="1"/>
</dbReference>
<evidence type="ECO:0000256" key="8">
    <source>
        <dbReference type="PROSITE-ProRule" id="PRU01193"/>
    </source>
</evidence>
<evidence type="ECO:0000256" key="6">
    <source>
        <dbReference type="ARBA" id="ARBA00023136"/>
    </source>
</evidence>
<keyword evidence="3 8" id="KW-0812">Transmembrane</keyword>
<evidence type="ECO:0000313" key="11">
    <source>
        <dbReference type="EMBL" id="PKC50410.1"/>
    </source>
</evidence>
<reference evidence="11 12" key="2">
    <citation type="submission" date="2017-10" db="EMBL/GenBank/DDBJ databases">
        <title>Genome analyses suggest a sexual origin of heterokaryosis in a supposedly ancient asexual fungus.</title>
        <authorList>
            <person name="Corradi N."/>
            <person name="Sedzielewska K."/>
            <person name="Noel J."/>
            <person name="Charron P."/>
            <person name="Farinelli L."/>
            <person name="Marton T."/>
            <person name="Kruger M."/>
            <person name="Pelin A."/>
            <person name="Brachmann A."/>
            <person name="Corradi N."/>
        </authorList>
    </citation>
    <scope>NUCLEOTIDE SEQUENCE [LARGE SCALE GENOMIC DNA]</scope>
    <source>
        <strain evidence="11 12">A1</strain>
    </source>
</reference>
<evidence type="ECO:0000259" key="9">
    <source>
        <dbReference type="PROSITE" id="PS51371"/>
    </source>
</evidence>
<evidence type="ECO:0008006" key="13">
    <source>
        <dbReference type="Google" id="ProtNLM"/>
    </source>
</evidence>
<reference evidence="11 12" key="1">
    <citation type="submission" date="2017-10" db="EMBL/GenBank/DDBJ databases">
        <title>Extensive intraspecific genome diversity in a model arbuscular mycorrhizal fungus.</title>
        <authorList>
            <person name="Chen E.C.H."/>
            <person name="Morin E."/>
            <person name="Baudet D."/>
            <person name="Noel J."/>
            <person name="Ndikumana S."/>
            <person name="Charron P."/>
            <person name="St-Onge C."/>
            <person name="Giorgi J."/>
            <person name="Grigoriev I.V."/>
            <person name="Roux C."/>
            <person name="Martin F.M."/>
            <person name="Corradi N."/>
        </authorList>
    </citation>
    <scope>NUCLEOTIDE SEQUENCE [LARGE SCALE GENOMIC DNA]</scope>
    <source>
        <strain evidence="11 12">A1</strain>
    </source>
</reference>
<dbReference type="Proteomes" id="UP000232688">
    <property type="component" value="Unassembled WGS sequence"/>
</dbReference>
<organism evidence="11 12">
    <name type="scientific">Rhizophagus irregularis</name>
    <dbReference type="NCBI Taxonomy" id="588596"/>
    <lineage>
        <taxon>Eukaryota</taxon>
        <taxon>Fungi</taxon>
        <taxon>Fungi incertae sedis</taxon>
        <taxon>Mucoromycota</taxon>
        <taxon>Glomeromycotina</taxon>
        <taxon>Glomeromycetes</taxon>
        <taxon>Glomerales</taxon>
        <taxon>Glomeraceae</taxon>
        <taxon>Rhizophagus</taxon>
    </lineage>
</organism>
<keyword evidence="6 8" id="KW-0472">Membrane</keyword>
<accession>A0A2N0QH74</accession>
<sequence length="108" mass="12753">MKPASEHELSHTEEELRLLLAESYKNGEINHNELKYVNNVFEFDDRIAREIMVPRTQIVGFHKDASFSEVLTTIQEERYTRYPVFEEDRDNIIGFINIKDFLTQGMSN</sequence>
<dbReference type="Gene3D" id="3.90.1280.20">
    <property type="match status" value="1"/>
</dbReference>
<dbReference type="GO" id="GO:0005886">
    <property type="term" value="C:plasma membrane"/>
    <property type="evidence" value="ECO:0007669"/>
    <property type="project" value="UniProtKB-SubCell"/>
</dbReference>
<protein>
    <recommendedName>
        <fullName evidence="13">CBS domain-containing protein</fullName>
    </recommendedName>
</protein>
<dbReference type="InterPro" id="IPR002550">
    <property type="entry name" value="CNNM"/>
</dbReference>
<name>A0A2N0QH74_9GLOM</name>
<keyword evidence="7" id="KW-0129">CBS domain</keyword>
<feature type="non-terminal residue" evidence="11">
    <location>
        <position position="108"/>
    </location>
</feature>
<proteinExistence type="predicted"/>
<dbReference type="Gene3D" id="3.10.580.10">
    <property type="entry name" value="CBS-domain"/>
    <property type="match status" value="1"/>
</dbReference>
<dbReference type="Pfam" id="PF00571">
    <property type="entry name" value="CBS"/>
    <property type="match status" value="1"/>
</dbReference>
<evidence type="ECO:0000256" key="7">
    <source>
        <dbReference type="PROSITE-ProRule" id="PRU00703"/>
    </source>
</evidence>
<evidence type="ECO:0000256" key="2">
    <source>
        <dbReference type="ARBA" id="ARBA00022475"/>
    </source>
</evidence>
<dbReference type="PANTHER" id="PTHR43099:SF2">
    <property type="entry name" value="UPF0053 PROTEIN YRKA"/>
    <property type="match status" value="1"/>
</dbReference>
<evidence type="ECO:0000256" key="1">
    <source>
        <dbReference type="ARBA" id="ARBA00004651"/>
    </source>
</evidence>
<evidence type="ECO:0000259" key="10">
    <source>
        <dbReference type="PROSITE" id="PS51846"/>
    </source>
</evidence>
<comment type="caution">
    <text evidence="11">The sequence shown here is derived from an EMBL/GenBank/DDBJ whole genome shotgun (WGS) entry which is preliminary data.</text>
</comment>
<keyword evidence="4" id="KW-0677">Repeat</keyword>
<keyword evidence="2" id="KW-1003">Cell membrane</keyword>
<gene>
    <name evidence="11" type="ORF">RhiirA1_486437</name>
</gene>
<evidence type="ECO:0000313" key="12">
    <source>
        <dbReference type="Proteomes" id="UP000232688"/>
    </source>
</evidence>
<dbReference type="SUPFAM" id="SSF54631">
    <property type="entry name" value="CBS-domain pair"/>
    <property type="match status" value="1"/>
</dbReference>
<comment type="subcellular location">
    <subcellularLocation>
        <location evidence="1">Cell membrane</location>
        <topology evidence="1">Multi-pass membrane protein</topology>
    </subcellularLocation>
</comment>
<dbReference type="InterPro" id="IPR044751">
    <property type="entry name" value="Ion_transp-like_CBS"/>
</dbReference>
<dbReference type="PROSITE" id="PS51846">
    <property type="entry name" value="CNNM"/>
    <property type="match status" value="1"/>
</dbReference>